<dbReference type="OrthoDB" id="269620at2157"/>
<evidence type="ECO:0000256" key="1">
    <source>
        <dbReference type="ARBA" id="ARBA00007847"/>
    </source>
</evidence>
<accession>A0A142CWD0</accession>
<keyword evidence="4" id="KW-1185">Reference proteome</keyword>
<dbReference type="InterPro" id="IPR001920">
    <property type="entry name" value="Asp/Glu_race"/>
</dbReference>
<evidence type="ECO:0000313" key="4">
    <source>
        <dbReference type="Proteomes" id="UP000073604"/>
    </source>
</evidence>
<dbReference type="Pfam" id="PF01177">
    <property type="entry name" value="Asp_Glu_race"/>
    <property type="match status" value="1"/>
</dbReference>
<dbReference type="Proteomes" id="UP000073604">
    <property type="component" value="Chromosome"/>
</dbReference>
<organism evidence="3 4">
    <name type="scientific">Thermococcus peptonophilus</name>
    <dbReference type="NCBI Taxonomy" id="53952"/>
    <lineage>
        <taxon>Archaea</taxon>
        <taxon>Methanobacteriati</taxon>
        <taxon>Methanobacteriota</taxon>
        <taxon>Thermococci</taxon>
        <taxon>Thermococcales</taxon>
        <taxon>Thermococcaceae</taxon>
        <taxon>Thermococcus</taxon>
    </lineage>
</organism>
<dbReference type="GeneID" id="27140451"/>
<evidence type="ECO:0000256" key="2">
    <source>
        <dbReference type="ARBA" id="ARBA00023235"/>
    </source>
</evidence>
<gene>
    <name evidence="3" type="ORF">A0127_07845</name>
</gene>
<dbReference type="KEGG" id="tpep:A0127_07845"/>
<dbReference type="Gene3D" id="3.40.50.1860">
    <property type="match status" value="2"/>
</dbReference>
<evidence type="ECO:0000313" key="3">
    <source>
        <dbReference type="EMBL" id="AMQ19082.1"/>
    </source>
</evidence>
<dbReference type="SUPFAM" id="SSF53681">
    <property type="entry name" value="Aspartate/glutamate racemase"/>
    <property type="match status" value="2"/>
</dbReference>
<dbReference type="AlphaFoldDB" id="A0A142CWD0"/>
<dbReference type="InterPro" id="IPR004380">
    <property type="entry name" value="Asp_race"/>
</dbReference>
<protein>
    <submittedName>
        <fullName evidence="3">Aspartate racemase</fullName>
    </submittedName>
</protein>
<dbReference type="STRING" id="53952.A0127_07845"/>
<name>A0A142CWD0_9EURY</name>
<dbReference type="PANTHER" id="PTHR21198">
    <property type="entry name" value="GLUTAMATE RACEMASE"/>
    <property type="match status" value="1"/>
</dbReference>
<dbReference type="InterPro" id="IPR015942">
    <property type="entry name" value="Asp/Glu/hydantoin_racemase"/>
</dbReference>
<sequence>MKRIGLIGGTTPESTAYYYRKYIEISRELFEPYFFPELVIFSMNFRAFKDNPRGWEGRKEMLIEAARALERAGAEVIGIAANTPHIVFPDVQKAVNAEMVSIIEAVANEAKRRGLKKLLLLGTKTTMEMPFYREALEKRGFQVVVPDGEERERVNSIIFNELALGKMESKPYLVELVEKYAREGVEGVILGCTELPLAIKPGDVGIEVLDSAEIHMRALIEKAME</sequence>
<dbReference type="GO" id="GO:0047661">
    <property type="term" value="F:amino-acid racemase activity"/>
    <property type="evidence" value="ECO:0007669"/>
    <property type="project" value="InterPro"/>
</dbReference>
<dbReference type="EMBL" id="CP014750">
    <property type="protein sequence ID" value="AMQ19082.1"/>
    <property type="molecule type" value="Genomic_DNA"/>
</dbReference>
<reference evidence="4" key="1">
    <citation type="submission" date="2016-03" db="EMBL/GenBank/DDBJ databases">
        <authorList>
            <person name="Oger P.M."/>
        </authorList>
    </citation>
    <scope>NUCLEOTIDE SEQUENCE [LARGE SCALE GENOMIC DNA]</scope>
    <source>
        <strain evidence="4">OG-1</strain>
    </source>
</reference>
<comment type="similarity">
    <text evidence="1">Belongs to the aspartate/glutamate racemases family.</text>
</comment>
<proteinExistence type="inferred from homology"/>
<keyword evidence="2" id="KW-0413">Isomerase</keyword>
<dbReference type="RefSeq" id="WP_062390084.1">
    <property type="nucleotide sequence ID" value="NZ_CP014750.1"/>
</dbReference>
<dbReference type="NCBIfam" id="TIGR00035">
    <property type="entry name" value="asp_race"/>
    <property type="match status" value="1"/>
</dbReference>
<dbReference type="PANTHER" id="PTHR21198:SF7">
    <property type="entry name" value="ASPARTATE-GLUTAMATE RACEMASE FAMILY"/>
    <property type="match status" value="1"/>
</dbReference>